<evidence type="ECO:0000256" key="3">
    <source>
        <dbReference type="ARBA" id="ARBA00007317"/>
    </source>
</evidence>
<evidence type="ECO:0000256" key="12">
    <source>
        <dbReference type="SAM" id="MobiDB-lite"/>
    </source>
</evidence>
<dbReference type="GO" id="GO:0004149">
    <property type="term" value="F:dihydrolipoyllysine-residue succinyltransferase activity"/>
    <property type="evidence" value="ECO:0007669"/>
    <property type="project" value="UniProtKB-UniRule"/>
</dbReference>
<dbReference type="PANTHER" id="PTHR43416">
    <property type="entry name" value="DIHYDROLIPOYLLYSINE-RESIDUE SUCCINYLTRANSFERASE COMPONENT OF 2-OXOGLUTARATE DEHYDROGENASE COMPLEX, MITOCHONDRIAL-RELATED"/>
    <property type="match status" value="1"/>
</dbReference>
<proteinExistence type="inferred from homology"/>
<comment type="pathway">
    <text evidence="2 11">Amino-acid degradation; L-lysine degradation via saccharopine pathway; glutaryl-CoA from L-lysine: step 6/6.</text>
</comment>
<gene>
    <name evidence="15" type="ORF">SAJA_10935</name>
</gene>
<sequence>MATEVKVPELPESVSEATVGEWQKKQGDAVERDENLLDLETDKVVLEVPAVAAGKLVEIKVEAGETVQAGDVLAVIEEGAAGDADDDDSDEDADADADAADDKEEKKDDKKKDKSDSASAKRDDGDDDSDDDAEEDDADAVASPAAKKLMAENDLAAADIKGSGKDGRITKADVQSAVESKPAKKSGDDKKAAQKKAPEEADTGRADRQALGDVGGERVEQRVPMTRIRSRIAERLLDASQNTAMLTTFNEVDMKAVMELRGRYKEAFEKEHEVRLGFMSFFVKAAVEALKRFPIVNASIDEGDIVYHGFYDVGVAVSSPRGLLVPVLRDADQMSYATVESTIRDLGKRAQDGKVTMDEMTGGTFTITNGGVFGSLLSTPIINPPQSAILGMHATNDKPVVRDGEIVIRPIMQLALSYDHRLVDGRDAVLFLKTIKDLLEDPSRLLLQI</sequence>
<evidence type="ECO:0000256" key="4">
    <source>
        <dbReference type="ARBA" id="ARBA00012945"/>
    </source>
</evidence>
<protein>
    <recommendedName>
        <fullName evidence="5 11">Dihydrolipoyllysine-residue succinyltransferase component of 2-oxoglutarate dehydrogenase complex</fullName>
        <ecNumber evidence="4 11">2.3.1.61</ecNumber>
    </recommendedName>
    <alternativeName>
        <fullName evidence="11">2-oxoglutarate dehydrogenase complex component E2</fullName>
    </alternativeName>
</protein>
<evidence type="ECO:0000256" key="1">
    <source>
        <dbReference type="ARBA" id="ARBA00004052"/>
    </source>
</evidence>
<dbReference type="UniPathway" id="UPA00868">
    <property type="reaction ID" value="UER00840"/>
</dbReference>
<dbReference type="InterPro" id="IPR011053">
    <property type="entry name" value="Single_hybrid_motif"/>
</dbReference>
<feature type="domain" description="Peripheral subunit-binding (PSBD)" evidence="14">
    <location>
        <begin position="141"/>
        <end position="178"/>
    </location>
</feature>
<feature type="compositionally biased region" description="Basic and acidic residues" evidence="12">
    <location>
        <begin position="162"/>
        <end position="171"/>
    </location>
</feature>
<dbReference type="InterPro" id="IPR001078">
    <property type="entry name" value="2-oxoacid_DH_actylTfrase"/>
</dbReference>
<dbReference type="InterPro" id="IPR006255">
    <property type="entry name" value="SucB"/>
</dbReference>
<evidence type="ECO:0000256" key="2">
    <source>
        <dbReference type="ARBA" id="ARBA00005145"/>
    </source>
</evidence>
<keyword evidence="7 11" id="KW-0808">Transferase</keyword>
<name>A0A423PLX4_9GAMM</name>
<dbReference type="Pfam" id="PF00364">
    <property type="entry name" value="Biotin_lipoyl"/>
    <property type="match status" value="1"/>
</dbReference>
<dbReference type="Gene3D" id="3.30.559.10">
    <property type="entry name" value="Chloramphenicol acetyltransferase-like domain"/>
    <property type="match status" value="1"/>
</dbReference>
<dbReference type="PROSITE" id="PS50968">
    <property type="entry name" value="BIOTINYL_LIPOYL"/>
    <property type="match status" value="1"/>
</dbReference>
<dbReference type="PROSITE" id="PS51826">
    <property type="entry name" value="PSBD"/>
    <property type="match status" value="1"/>
</dbReference>
<comment type="cofactor">
    <cofactor evidence="11">
        <name>(R)-lipoate</name>
        <dbReference type="ChEBI" id="CHEBI:83088"/>
    </cofactor>
    <text evidence="11">Binds 1 lipoyl cofactor covalently.</text>
</comment>
<dbReference type="InterPro" id="IPR003016">
    <property type="entry name" value="2-oxoA_DH_lipoyl-BS"/>
</dbReference>
<dbReference type="InterPro" id="IPR050537">
    <property type="entry name" value="2-oxoacid_dehydrogenase"/>
</dbReference>
<dbReference type="GO" id="GO:0033512">
    <property type="term" value="P:L-lysine catabolic process to acetyl-CoA via saccharopine"/>
    <property type="evidence" value="ECO:0007669"/>
    <property type="project" value="UniProtKB-UniRule"/>
</dbReference>
<feature type="compositionally biased region" description="Basic and acidic residues" evidence="12">
    <location>
        <begin position="181"/>
        <end position="218"/>
    </location>
</feature>
<dbReference type="Pfam" id="PF00198">
    <property type="entry name" value="2-oxoacid_dh"/>
    <property type="match status" value="1"/>
</dbReference>
<dbReference type="CDD" id="cd06849">
    <property type="entry name" value="lipoyl_domain"/>
    <property type="match status" value="1"/>
</dbReference>
<feature type="region of interest" description="Disordered" evidence="12">
    <location>
        <begin position="1"/>
        <end position="29"/>
    </location>
</feature>
<dbReference type="PANTHER" id="PTHR43416:SF5">
    <property type="entry name" value="DIHYDROLIPOYLLYSINE-RESIDUE SUCCINYLTRANSFERASE COMPONENT OF 2-OXOGLUTARATE DEHYDROGENASE COMPLEX, MITOCHONDRIAL"/>
    <property type="match status" value="1"/>
</dbReference>
<dbReference type="AlphaFoldDB" id="A0A423PLX4"/>
<dbReference type="InterPro" id="IPR000089">
    <property type="entry name" value="Biotin_lipoyl"/>
</dbReference>
<evidence type="ECO:0000259" key="13">
    <source>
        <dbReference type="PROSITE" id="PS50968"/>
    </source>
</evidence>
<dbReference type="PROSITE" id="PS00189">
    <property type="entry name" value="LIPOYL"/>
    <property type="match status" value="1"/>
</dbReference>
<keyword evidence="6 11" id="KW-0816">Tricarboxylic acid cycle</keyword>
<evidence type="ECO:0000313" key="16">
    <source>
        <dbReference type="Proteomes" id="UP000285310"/>
    </source>
</evidence>
<dbReference type="FunCoup" id="A0A423PLX4">
    <property type="interactions" value="591"/>
</dbReference>
<feature type="region of interest" description="Disordered" evidence="12">
    <location>
        <begin position="78"/>
        <end position="218"/>
    </location>
</feature>
<organism evidence="15 16">
    <name type="scientific">Salinisphaera japonica YTM-1</name>
    <dbReference type="NCBI Taxonomy" id="1209778"/>
    <lineage>
        <taxon>Bacteria</taxon>
        <taxon>Pseudomonadati</taxon>
        <taxon>Pseudomonadota</taxon>
        <taxon>Gammaproteobacteria</taxon>
        <taxon>Salinisphaerales</taxon>
        <taxon>Salinisphaeraceae</taxon>
        <taxon>Salinisphaera</taxon>
    </lineage>
</organism>
<dbReference type="Gene3D" id="4.10.320.10">
    <property type="entry name" value="E3-binding domain"/>
    <property type="match status" value="1"/>
</dbReference>
<dbReference type="Gene3D" id="2.40.50.100">
    <property type="match status" value="1"/>
</dbReference>
<dbReference type="Proteomes" id="UP000285310">
    <property type="component" value="Unassembled WGS sequence"/>
</dbReference>
<comment type="caution">
    <text evidence="15">The sequence shown here is derived from an EMBL/GenBank/DDBJ whole genome shotgun (WGS) entry which is preliminary data.</text>
</comment>
<dbReference type="InParanoid" id="A0A423PLX4"/>
<evidence type="ECO:0000313" key="15">
    <source>
        <dbReference type="EMBL" id="ROO26579.1"/>
    </source>
</evidence>
<dbReference type="SUPFAM" id="SSF47005">
    <property type="entry name" value="Peripheral subunit-binding domain of 2-oxo acid dehydrogenase complex"/>
    <property type="match status" value="1"/>
</dbReference>
<reference evidence="15 16" key="1">
    <citation type="submission" date="2013-10" db="EMBL/GenBank/DDBJ databases">
        <title>Salinisphaera japonica YTM-1 Genome Sequencing.</title>
        <authorList>
            <person name="Lai Q."/>
            <person name="Li C."/>
            <person name="Shao Z."/>
        </authorList>
    </citation>
    <scope>NUCLEOTIDE SEQUENCE [LARGE SCALE GENOMIC DNA]</scope>
    <source>
        <strain evidence="15 16">YTM-1</strain>
    </source>
</reference>
<keyword evidence="16" id="KW-1185">Reference proteome</keyword>
<evidence type="ECO:0000256" key="6">
    <source>
        <dbReference type="ARBA" id="ARBA00022532"/>
    </source>
</evidence>
<dbReference type="OrthoDB" id="9805770at2"/>
<dbReference type="GO" id="GO:0005829">
    <property type="term" value="C:cytosol"/>
    <property type="evidence" value="ECO:0007669"/>
    <property type="project" value="TreeGrafter"/>
</dbReference>
<accession>A0A423PLX4</accession>
<dbReference type="Pfam" id="PF02817">
    <property type="entry name" value="E3_binding"/>
    <property type="match status" value="1"/>
</dbReference>
<dbReference type="InterPro" id="IPR023213">
    <property type="entry name" value="CAT-like_dom_sf"/>
</dbReference>
<keyword evidence="9 11" id="KW-0012">Acyltransferase</keyword>
<evidence type="ECO:0000256" key="10">
    <source>
        <dbReference type="ARBA" id="ARBA00052761"/>
    </source>
</evidence>
<dbReference type="InterPro" id="IPR036625">
    <property type="entry name" value="E3-bd_dom_sf"/>
</dbReference>
<comment type="catalytic activity">
    <reaction evidence="10 11">
        <text>N(6)-[(R)-dihydrolipoyl]-L-lysyl-[protein] + succinyl-CoA = N(6)-[(R)-S(8)-succinyldihydrolipoyl]-L-lysyl-[protein] + CoA</text>
        <dbReference type="Rhea" id="RHEA:15213"/>
        <dbReference type="Rhea" id="RHEA-COMP:10475"/>
        <dbReference type="Rhea" id="RHEA-COMP:20092"/>
        <dbReference type="ChEBI" id="CHEBI:57287"/>
        <dbReference type="ChEBI" id="CHEBI:57292"/>
        <dbReference type="ChEBI" id="CHEBI:83100"/>
        <dbReference type="ChEBI" id="CHEBI:83120"/>
        <dbReference type="EC" id="2.3.1.61"/>
    </reaction>
</comment>
<dbReference type="SUPFAM" id="SSF51230">
    <property type="entry name" value="Single hybrid motif"/>
    <property type="match status" value="1"/>
</dbReference>
<dbReference type="EC" id="2.3.1.61" evidence="4 11"/>
<dbReference type="InterPro" id="IPR004167">
    <property type="entry name" value="PSBD"/>
</dbReference>
<feature type="domain" description="Lipoyl-binding" evidence="13">
    <location>
        <begin position="2"/>
        <end position="77"/>
    </location>
</feature>
<comment type="function">
    <text evidence="1 11">E2 component of the 2-oxoglutarate dehydrogenase (OGDH) complex which catalyzes the second step in the conversion of 2-oxoglutarate to succinyl-CoA and CO(2).</text>
</comment>
<evidence type="ECO:0000256" key="9">
    <source>
        <dbReference type="ARBA" id="ARBA00023315"/>
    </source>
</evidence>
<dbReference type="GO" id="GO:0006099">
    <property type="term" value="P:tricarboxylic acid cycle"/>
    <property type="evidence" value="ECO:0007669"/>
    <property type="project" value="UniProtKB-UniRule"/>
</dbReference>
<evidence type="ECO:0000256" key="5">
    <source>
        <dbReference type="ARBA" id="ARBA00019511"/>
    </source>
</evidence>
<feature type="compositionally biased region" description="Acidic residues" evidence="12">
    <location>
        <begin position="125"/>
        <end position="139"/>
    </location>
</feature>
<evidence type="ECO:0000256" key="7">
    <source>
        <dbReference type="ARBA" id="ARBA00022679"/>
    </source>
</evidence>
<dbReference type="FunFam" id="3.30.559.10:FF:000007">
    <property type="entry name" value="Dihydrolipoamide acetyltransferase component of pyruvate dehydrogenase complex"/>
    <property type="match status" value="1"/>
</dbReference>
<dbReference type="RefSeq" id="WP_123658670.1">
    <property type="nucleotide sequence ID" value="NZ_AYKG01000034.1"/>
</dbReference>
<comment type="similarity">
    <text evidence="3 11">Belongs to the 2-oxoacid dehydrogenase family.</text>
</comment>
<feature type="compositionally biased region" description="Basic and acidic residues" evidence="12">
    <location>
        <begin position="103"/>
        <end position="124"/>
    </location>
</feature>
<keyword evidence="8 11" id="KW-0450">Lipoyl</keyword>
<dbReference type="GO" id="GO:0045252">
    <property type="term" value="C:oxoglutarate dehydrogenase complex"/>
    <property type="evidence" value="ECO:0007669"/>
    <property type="project" value="UniProtKB-UniRule"/>
</dbReference>
<dbReference type="SUPFAM" id="SSF52777">
    <property type="entry name" value="CoA-dependent acyltransferases"/>
    <property type="match status" value="1"/>
</dbReference>
<evidence type="ECO:0000256" key="8">
    <source>
        <dbReference type="ARBA" id="ARBA00022823"/>
    </source>
</evidence>
<evidence type="ECO:0000259" key="14">
    <source>
        <dbReference type="PROSITE" id="PS51826"/>
    </source>
</evidence>
<dbReference type="EMBL" id="AYKG01000034">
    <property type="protein sequence ID" value="ROO26579.1"/>
    <property type="molecule type" value="Genomic_DNA"/>
</dbReference>
<feature type="compositionally biased region" description="Acidic residues" evidence="12">
    <location>
        <begin position="83"/>
        <end position="102"/>
    </location>
</feature>
<dbReference type="NCBIfam" id="NF004309">
    <property type="entry name" value="PRK05704.1"/>
    <property type="match status" value="1"/>
</dbReference>
<dbReference type="NCBIfam" id="TIGR01347">
    <property type="entry name" value="sucB"/>
    <property type="match status" value="1"/>
</dbReference>
<evidence type="ECO:0000256" key="11">
    <source>
        <dbReference type="RuleBase" id="RU361138"/>
    </source>
</evidence>